<accession>A0A382GDS4</accession>
<dbReference type="AlphaFoldDB" id="A0A382GDS4"/>
<dbReference type="EMBL" id="UINC01054838">
    <property type="protein sequence ID" value="SVB73022.1"/>
    <property type="molecule type" value="Genomic_DNA"/>
</dbReference>
<gene>
    <name evidence="1" type="ORF">METZ01_LOCUS225876</name>
</gene>
<protein>
    <submittedName>
        <fullName evidence="1">Uncharacterized protein</fullName>
    </submittedName>
</protein>
<evidence type="ECO:0000313" key="1">
    <source>
        <dbReference type="EMBL" id="SVB73022.1"/>
    </source>
</evidence>
<reference evidence="1" key="1">
    <citation type="submission" date="2018-05" db="EMBL/GenBank/DDBJ databases">
        <authorList>
            <person name="Lanie J.A."/>
            <person name="Ng W.-L."/>
            <person name="Kazmierczak K.M."/>
            <person name="Andrzejewski T.M."/>
            <person name="Davidsen T.M."/>
            <person name="Wayne K.J."/>
            <person name="Tettelin H."/>
            <person name="Glass J.I."/>
            <person name="Rusch D."/>
            <person name="Podicherti R."/>
            <person name="Tsui H.-C.T."/>
            <person name="Winkler M.E."/>
        </authorList>
    </citation>
    <scope>NUCLEOTIDE SEQUENCE</scope>
</reference>
<organism evidence="1">
    <name type="scientific">marine metagenome</name>
    <dbReference type="NCBI Taxonomy" id="408172"/>
    <lineage>
        <taxon>unclassified sequences</taxon>
        <taxon>metagenomes</taxon>
        <taxon>ecological metagenomes</taxon>
    </lineage>
</organism>
<sequence>MLGQSRYNLYHHLDVLTQSDLVTELDTSGKTKQYKINAPSKPEVAVFLFNEDDLLKNIGIWNKLLQGLEMIEGEKIPHKEKIKEVQVHLKY</sequence>
<name>A0A382GDS4_9ZZZZ</name>
<proteinExistence type="predicted"/>